<dbReference type="InterPro" id="IPR057369">
    <property type="entry name" value="VG15"/>
</dbReference>
<gene>
    <name evidence="1" type="ORF">MUN76_15325</name>
</gene>
<protein>
    <recommendedName>
        <fullName evidence="3">Phage head morphogenesis domain-containing protein</fullName>
    </recommendedName>
</protein>
<evidence type="ECO:0000313" key="1">
    <source>
        <dbReference type="EMBL" id="UOQ60379.1"/>
    </source>
</evidence>
<sequence length="254" mass="27243">MVAAALSSELRREQTAIAERATAEMLAVYGSLNFKAIDLSAPGFIEAAVSVAERRHREASVLGGDMYLSMRRDAGVAGNFQVEWPEFDAEQLRRDLIVLGPVAAKKLMSQGERIPQAARSVFKLTAGRVAKASIAGVRDTISGTTTQDSQAVAYARQVGSNPCDFCLLMAENTYKSAYAALYAAGGRKRAKAPQPAGSKFHDHCKCTLVTLFAGEIAPGARDRQAFLSDWAKASGQGTGFREFVEQQEGVALGY</sequence>
<name>A0ABY4FVQ8_9MICO</name>
<dbReference type="EMBL" id="CP095043">
    <property type="protein sequence ID" value="UOQ60379.1"/>
    <property type="molecule type" value="Genomic_DNA"/>
</dbReference>
<accession>A0ABY4FVQ8</accession>
<dbReference type="Proteomes" id="UP000831775">
    <property type="component" value="Chromosome"/>
</dbReference>
<evidence type="ECO:0000313" key="2">
    <source>
        <dbReference type="Proteomes" id="UP000831775"/>
    </source>
</evidence>
<organism evidence="1 2">
    <name type="scientific">Leucobacter rhizosphaerae</name>
    <dbReference type="NCBI Taxonomy" id="2932245"/>
    <lineage>
        <taxon>Bacteria</taxon>
        <taxon>Bacillati</taxon>
        <taxon>Actinomycetota</taxon>
        <taxon>Actinomycetes</taxon>
        <taxon>Micrococcales</taxon>
        <taxon>Microbacteriaceae</taxon>
        <taxon>Leucobacter</taxon>
    </lineage>
</organism>
<dbReference type="RefSeq" id="WP_244685963.1">
    <property type="nucleotide sequence ID" value="NZ_CP095043.1"/>
</dbReference>
<reference evidence="1 2" key="1">
    <citation type="submission" date="2022-04" db="EMBL/GenBank/DDBJ databases">
        <title>Leucobacter sp. isolated from rhizosphere of onion.</title>
        <authorList>
            <person name="Won M."/>
            <person name="Lee C.-M."/>
            <person name="Woen H.-Y."/>
            <person name="Kwon S.-W."/>
        </authorList>
    </citation>
    <scope>NUCLEOTIDE SEQUENCE [LARGE SCALE GENOMIC DNA]</scope>
    <source>
        <strain evidence="1 2">H25R-14</strain>
    </source>
</reference>
<dbReference type="Pfam" id="PF25310">
    <property type="entry name" value="VG15"/>
    <property type="match status" value="1"/>
</dbReference>
<evidence type="ECO:0008006" key="3">
    <source>
        <dbReference type="Google" id="ProtNLM"/>
    </source>
</evidence>
<keyword evidence="2" id="KW-1185">Reference proteome</keyword>
<proteinExistence type="predicted"/>